<dbReference type="Proteomes" id="UP000499080">
    <property type="component" value="Unassembled WGS sequence"/>
</dbReference>
<protein>
    <submittedName>
        <fullName evidence="1">Uncharacterized protein</fullName>
    </submittedName>
</protein>
<dbReference type="EMBL" id="BGPR01000037">
    <property type="protein sequence ID" value="GBL84379.1"/>
    <property type="molecule type" value="Genomic_DNA"/>
</dbReference>
<dbReference type="AlphaFoldDB" id="A0A4Y2AYW5"/>
<keyword evidence="2" id="KW-1185">Reference proteome</keyword>
<name>A0A4Y2AYW5_ARAVE</name>
<organism evidence="1 2">
    <name type="scientific">Araneus ventricosus</name>
    <name type="common">Orbweaver spider</name>
    <name type="synonym">Epeira ventricosa</name>
    <dbReference type="NCBI Taxonomy" id="182803"/>
    <lineage>
        <taxon>Eukaryota</taxon>
        <taxon>Metazoa</taxon>
        <taxon>Ecdysozoa</taxon>
        <taxon>Arthropoda</taxon>
        <taxon>Chelicerata</taxon>
        <taxon>Arachnida</taxon>
        <taxon>Araneae</taxon>
        <taxon>Araneomorphae</taxon>
        <taxon>Entelegynae</taxon>
        <taxon>Araneoidea</taxon>
        <taxon>Araneidae</taxon>
        <taxon>Araneus</taxon>
    </lineage>
</organism>
<proteinExistence type="predicted"/>
<evidence type="ECO:0000313" key="2">
    <source>
        <dbReference type="Proteomes" id="UP000499080"/>
    </source>
</evidence>
<accession>A0A4Y2AYW5</accession>
<comment type="caution">
    <text evidence="1">The sequence shown here is derived from an EMBL/GenBank/DDBJ whole genome shotgun (WGS) entry which is preliminary data.</text>
</comment>
<sequence length="87" mass="9807">MHTMAPPWHGDKLGFGTRPRKADSIEESSFSGYGCTLNPLRPNVLLLVWHGSFKNGCHVRCCLRHLTTAQNYELRPKMALELLKNGT</sequence>
<gene>
    <name evidence="1" type="ORF">AVEN_117153_1</name>
</gene>
<reference evidence="1 2" key="1">
    <citation type="journal article" date="2019" name="Sci. Rep.">
        <title>Orb-weaving spider Araneus ventricosus genome elucidates the spidroin gene catalogue.</title>
        <authorList>
            <person name="Kono N."/>
            <person name="Nakamura H."/>
            <person name="Ohtoshi R."/>
            <person name="Moran D.A.P."/>
            <person name="Shinohara A."/>
            <person name="Yoshida Y."/>
            <person name="Fujiwara M."/>
            <person name="Mori M."/>
            <person name="Tomita M."/>
            <person name="Arakawa K."/>
        </authorList>
    </citation>
    <scope>NUCLEOTIDE SEQUENCE [LARGE SCALE GENOMIC DNA]</scope>
</reference>
<evidence type="ECO:0000313" key="1">
    <source>
        <dbReference type="EMBL" id="GBL84379.1"/>
    </source>
</evidence>